<dbReference type="HOGENOM" id="CLU_071067_0_0_1"/>
<dbReference type="eggNOG" id="ENOG502RZ20">
    <property type="taxonomic scope" value="Eukaryota"/>
</dbReference>
<dbReference type="PANTHER" id="PTHR23320">
    <property type="entry name" value="MEMBRANE-SPANNING 4-DOMAINS SUBFAMILY A MS4A -RELATED"/>
    <property type="match status" value="1"/>
</dbReference>
<evidence type="ECO:0000256" key="2">
    <source>
        <dbReference type="ARBA" id="ARBA00009565"/>
    </source>
</evidence>
<protein>
    <recommendedName>
        <fullName evidence="8">Membrane spanning 4-domains A18</fullName>
    </recommendedName>
</protein>
<evidence type="ECO:0000313" key="7">
    <source>
        <dbReference type="Proteomes" id="UP000007646"/>
    </source>
</evidence>
<keyword evidence="4" id="KW-1133">Transmembrane helix</keyword>
<organism evidence="6 7">
    <name type="scientific">Loxodonta africana</name>
    <name type="common">African elephant</name>
    <dbReference type="NCBI Taxonomy" id="9785"/>
    <lineage>
        <taxon>Eukaryota</taxon>
        <taxon>Metazoa</taxon>
        <taxon>Chordata</taxon>
        <taxon>Craniata</taxon>
        <taxon>Vertebrata</taxon>
        <taxon>Euteleostomi</taxon>
        <taxon>Mammalia</taxon>
        <taxon>Eutheria</taxon>
        <taxon>Afrotheria</taxon>
        <taxon>Proboscidea</taxon>
        <taxon>Elephantidae</taxon>
        <taxon>Loxodonta</taxon>
    </lineage>
</organism>
<comment type="subcellular location">
    <subcellularLocation>
        <location evidence="1">Membrane</location>
        <topology evidence="1">Multi-pass membrane protein</topology>
    </subcellularLocation>
</comment>
<dbReference type="Pfam" id="PF04103">
    <property type="entry name" value="CD20"/>
    <property type="match status" value="1"/>
</dbReference>
<dbReference type="Proteomes" id="UP000007646">
    <property type="component" value="Unassembled WGS sequence"/>
</dbReference>
<name>G3TM67_LOXAF</name>
<evidence type="ECO:0000256" key="4">
    <source>
        <dbReference type="ARBA" id="ARBA00022989"/>
    </source>
</evidence>
<dbReference type="PANTHER" id="PTHR23320:SF37">
    <property type="entry name" value="MEMBRANE-SPANNING 4-DOMAINS SUBFAMILY A MEMBER 18"/>
    <property type="match status" value="1"/>
</dbReference>
<evidence type="ECO:0000256" key="3">
    <source>
        <dbReference type="ARBA" id="ARBA00022692"/>
    </source>
</evidence>
<reference evidence="6" key="3">
    <citation type="submission" date="2025-09" db="UniProtKB">
        <authorList>
            <consortium name="Ensembl"/>
        </authorList>
    </citation>
    <scope>IDENTIFICATION</scope>
    <source>
        <strain evidence="6">Isolate ISIS603380</strain>
    </source>
</reference>
<reference evidence="6 7" key="1">
    <citation type="submission" date="2009-06" db="EMBL/GenBank/DDBJ databases">
        <title>The Genome Sequence of Loxodonta africana (African elephant).</title>
        <authorList>
            <person name="Di Palma F."/>
            <person name="Heiman D."/>
            <person name="Young S."/>
            <person name="Johnson J."/>
            <person name="Lander E.S."/>
            <person name="Lindblad-Toh K."/>
        </authorList>
    </citation>
    <scope>NUCLEOTIDE SEQUENCE [LARGE SCALE GENOMIC DNA]</scope>
    <source>
        <strain evidence="6 7">Isolate ISIS603380</strain>
    </source>
</reference>
<evidence type="ECO:0008006" key="8">
    <source>
        <dbReference type="Google" id="ProtNLM"/>
    </source>
</evidence>
<dbReference type="InParanoid" id="G3TM67"/>
<dbReference type="GO" id="GO:0005886">
    <property type="term" value="C:plasma membrane"/>
    <property type="evidence" value="ECO:0007669"/>
    <property type="project" value="TreeGrafter"/>
</dbReference>
<keyword evidence="7" id="KW-1185">Reference proteome</keyword>
<proteinExistence type="inferred from homology"/>
<evidence type="ECO:0000313" key="6">
    <source>
        <dbReference type="Ensembl" id="ENSLAFP00000016157.2"/>
    </source>
</evidence>
<accession>G3TM67</accession>
<dbReference type="AlphaFoldDB" id="G3TM67"/>
<evidence type="ECO:0000256" key="1">
    <source>
        <dbReference type="ARBA" id="ARBA00004141"/>
    </source>
</evidence>
<dbReference type="STRING" id="9785.ENSLAFP00000016157"/>
<evidence type="ECO:0000256" key="5">
    <source>
        <dbReference type="ARBA" id="ARBA00023136"/>
    </source>
</evidence>
<dbReference type="InterPro" id="IPR007237">
    <property type="entry name" value="CD20-like"/>
</dbReference>
<dbReference type="GO" id="GO:0007166">
    <property type="term" value="P:cell surface receptor signaling pathway"/>
    <property type="evidence" value="ECO:0007669"/>
    <property type="project" value="TreeGrafter"/>
</dbReference>
<sequence length="251" mass="26782">ITTLEIGANSVPGIIAPDSVHISQPRYPLASGNHRQPLGVTTYPASSRVVQCNTGRVNFQNPLMVHQNPAGVTGAQSQLTVHQYPAGTAGLQTSSVVVENLPRMADPQTLPQNPQNPPNFIPGPMGTSNQFRWNTSFGSFSTFDPKKFINEEVRTFGAIQILTGLLHIFLGVSPLLYELLSVTRASGCLFWEGLSYVVSGSLSVYASKDSSPCVMNCSVGTDVFSAICSLVGLCILVLDTIIASEVSIQTV</sequence>
<comment type="similarity">
    <text evidence="2">Belongs to the MS4A family.</text>
</comment>
<keyword evidence="5" id="KW-0472">Membrane</keyword>
<dbReference type="Ensembl" id="ENSLAFT00000020820.2">
    <property type="protein sequence ID" value="ENSLAFP00000016157.2"/>
    <property type="gene ID" value="ENSLAFG00000020957.2"/>
</dbReference>
<dbReference type="OMA" id="KVIQCDT"/>
<keyword evidence="3" id="KW-0812">Transmembrane</keyword>
<dbReference type="GeneTree" id="ENSGT00940000163489"/>
<reference evidence="6" key="2">
    <citation type="submission" date="2025-08" db="UniProtKB">
        <authorList>
            <consortium name="Ensembl"/>
        </authorList>
    </citation>
    <scope>IDENTIFICATION</scope>
    <source>
        <strain evidence="6">Isolate ISIS603380</strain>
    </source>
</reference>
<dbReference type="InterPro" id="IPR030417">
    <property type="entry name" value="MS4A"/>
</dbReference>